<dbReference type="EMBL" id="VMSD01000004">
    <property type="protein sequence ID" value="KAF0847092.1"/>
    <property type="molecule type" value="Genomic_DNA"/>
</dbReference>
<evidence type="ECO:0000313" key="2">
    <source>
        <dbReference type="Proteomes" id="UP000798951"/>
    </source>
</evidence>
<sequence length="44" mass="5293">MRVDGHHGTEHADRQSDDLRGYVWHCHLLDHEDHDMMLRDRIVS</sequence>
<name>A0ABQ6YMS6_9NOCA</name>
<comment type="caution">
    <text evidence="1">The sequence shown here is derived from an EMBL/GenBank/DDBJ whole genome shotgun (WGS) entry which is preliminary data.</text>
</comment>
<evidence type="ECO:0000313" key="1">
    <source>
        <dbReference type="EMBL" id="KAF0847092.1"/>
    </source>
</evidence>
<gene>
    <name evidence="1" type="ORF">FNL39_104515</name>
</gene>
<reference evidence="1 2" key="1">
    <citation type="submission" date="2019-07" db="EMBL/GenBank/DDBJ databases">
        <title>Genomic Encyclopedia of Type Strains, Phase IV (KMG-IV): sequencing the most valuable type-strain genomes for metagenomic binning, comparative biology and taxonomic classification.</title>
        <authorList>
            <person name="Goeker M."/>
        </authorList>
    </citation>
    <scope>NUCLEOTIDE SEQUENCE [LARGE SCALE GENOMIC DNA]</scope>
    <source>
        <strain evidence="1 2">DSM 44831</strain>
    </source>
</reference>
<protein>
    <recommendedName>
        <fullName evidence="3">Plastocyanin-like domain-containing protein</fullName>
    </recommendedName>
</protein>
<evidence type="ECO:0008006" key="3">
    <source>
        <dbReference type="Google" id="ProtNLM"/>
    </source>
</evidence>
<accession>A0ABQ6YMS6</accession>
<organism evidence="1 2">
    <name type="scientific">Nocardia caishijiensis</name>
    <dbReference type="NCBI Taxonomy" id="184756"/>
    <lineage>
        <taxon>Bacteria</taxon>
        <taxon>Bacillati</taxon>
        <taxon>Actinomycetota</taxon>
        <taxon>Actinomycetes</taxon>
        <taxon>Mycobacteriales</taxon>
        <taxon>Nocardiaceae</taxon>
        <taxon>Nocardia</taxon>
    </lineage>
</organism>
<dbReference type="SUPFAM" id="SSF49503">
    <property type="entry name" value="Cupredoxins"/>
    <property type="match status" value="1"/>
</dbReference>
<proteinExistence type="predicted"/>
<dbReference type="Gene3D" id="2.60.40.420">
    <property type="entry name" value="Cupredoxins - blue copper proteins"/>
    <property type="match status" value="1"/>
</dbReference>
<dbReference type="InterPro" id="IPR008972">
    <property type="entry name" value="Cupredoxin"/>
</dbReference>
<dbReference type="Proteomes" id="UP000798951">
    <property type="component" value="Unassembled WGS sequence"/>
</dbReference>
<keyword evidence="2" id="KW-1185">Reference proteome</keyword>